<evidence type="ECO:0000256" key="1">
    <source>
        <dbReference type="ARBA" id="ARBA00022737"/>
    </source>
</evidence>
<feature type="domain" description="Nephrocystin 3-like N-terminal" evidence="3">
    <location>
        <begin position="84"/>
        <end position="238"/>
    </location>
</feature>
<dbReference type="AlphaFoldDB" id="A0A8H5R6H3"/>
<dbReference type="PANTHER" id="PTHR10039">
    <property type="entry name" value="AMELOGENIN"/>
    <property type="match status" value="1"/>
</dbReference>
<dbReference type="GeneID" id="59308514"/>
<dbReference type="RefSeq" id="XP_037203585.1">
    <property type="nucleotide sequence ID" value="XM_037356244.1"/>
</dbReference>
<dbReference type="Pfam" id="PF22939">
    <property type="entry name" value="WHD_GPIID"/>
    <property type="match status" value="1"/>
</dbReference>
<dbReference type="Pfam" id="PF24883">
    <property type="entry name" value="NPHP3_N"/>
    <property type="match status" value="1"/>
</dbReference>
<dbReference type="EMBL" id="JAAQRI010000212">
    <property type="protein sequence ID" value="KAF5627248.1"/>
    <property type="molecule type" value="Genomic_DNA"/>
</dbReference>
<dbReference type="Proteomes" id="UP000530670">
    <property type="component" value="Unassembled WGS sequence"/>
</dbReference>
<accession>A0A8H5R6H3</accession>
<dbReference type="InterPro" id="IPR056884">
    <property type="entry name" value="NPHP3-like_N"/>
</dbReference>
<reference evidence="4 5" key="1">
    <citation type="submission" date="2020-05" db="EMBL/GenBank/DDBJ databases">
        <title>Identification and distribution of gene clusters putatively required for synthesis of sphingolipid metabolism inhibitors in phylogenetically diverse species of the filamentous fungus Fusarium.</title>
        <authorList>
            <person name="Kim H.-S."/>
            <person name="Busman M."/>
            <person name="Brown D.W."/>
            <person name="Divon H."/>
            <person name="Uhlig S."/>
            <person name="Proctor R.H."/>
        </authorList>
    </citation>
    <scope>NUCLEOTIDE SEQUENCE [LARGE SCALE GENOMIC DNA]</scope>
    <source>
        <strain evidence="4 5">NRRL 66243</strain>
    </source>
</reference>
<dbReference type="PANTHER" id="PTHR10039:SF14">
    <property type="entry name" value="NACHT DOMAIN-CONTAINING PROTEIN"/>
    <property type="match status" value="1"/>
</dbReference>
<evidence type="ECO:0000313" key="5">
    <source>
        <dbReference type="Proteomes" id="UP000530670"/>
    </source>
</evidence>
<dbReference type="InterPro" id="IPR027417">
    <property type="entry name" value="P-loop_NTPase"/>
</dbReference>
<comment type="caution">
    <text evidence="4">The sequence shown here is derived from an EMBL/GenBank/DDBJ whole genome shotgun (WGS) entry which is preliminary data.</text>
</comment>
<dbReference type="InterPro" id="IPR054471">
    <property type="entry name" value="GPIID_WHD"/>
</dbReference>
<name>A0A8H5R6H3_9HYPO</name>
<organism evidence="4 5">
    <name type="scientific">Fusarium tjaetaba</name>
    <dbReference type="NCBI Taxonomy" id="1567544"/>
    <lineage>
        <taxon>Eukaryota</taxon>
        <taxon>Fungi</taxon>
        <taxon>Dikarya</taxon>
        <taxon>Ascomycota</taxon>
        <taxon>Pezizomycotina</taxon>
        <taxon>Sordariomycetes</taxon>
        <taxon>Hypocreomycetidae</taxon>
        <taxon>Hypocreales</taxon>
        <taxon>Nectriaceae</taxon>
        <taxon>Fusarium</taxon>
        <taxon>Fusarium fujikuroi species complex</taxon>
    </lineage>
</organism>
<dbReference type="SUPFAM" id="SSF52540">
    <property type="entry name" value="P-loop containing nucleoside triphosphate hydrolases"/>
    <property type="match status" value="1"/>
</dbReference>
<keyword evidence="1" id="KW-0677">Repeat</keyword>
<dbReference type="OrthoDB" id="20872at2759"/>
<proteinExistence type="predicted"/>
<evidence type="ECO:0000259" key="3">
    <source>
        <dbReference type="Pfam" id="PF24883"/>
    </source>
</evidence>
<sequence>MSPERSDRDSIVSPGGQQNIHDITATNGSYLFAGNVRNVSFSQPRRAAPNLEDVIKKCRDVLFVSHLDADRASIAEAKGQRAPGTCEWILENPDFQAWLDKKSPIFWIYGGPGTGKTVMSLFLAEQIEKMCQGTDGHLIFYFCRFQHEYYNKPINLLRSLSYQLLNFSTDISRIQEVLSYLDTPGKAKNAMCSLECQWRILEILLSQSGLSTVYCIIDGIDECELSDVLVSKFRDYCTLPIGRNGPLKVALVGRDVDILGNRILASSSEPSRDSTPGTTSEGAEACQVFPGIKLDPDYHGRINDDIARFIPWSLEHLQRIQGFAAIRPQIEQHLLDRAEGAFLWVAFVVHELSKKRTCLQIIETVQDIPVGLHPIFSRMLRHIDIKYHHISARILRWIAIAARPLTLQELACAIETSVEGMADMVAICQPLLKISDGRVLFIHQSAEEYLLREQPDEDPVAEGFRLEPRECHAEIAHKCLQILEHSSLRHKRSNKILKYILGDHMQPEETHPECELFEYASVYCMRHARLASNAGYLFDFSRPFFARTSYVRENWADEEDAPSSRLRLAAYIGFMPWLQALQEEGGGLPFYGTLRWWT</sequence>
<feature type="domain" description="GPI inositol-deacylase winged helix" evidence="2">
    <location>
        <begin position="385"/>
        <end position="455"/>
    </location>
</feature>
<gene>
    <name evidence="4" type="ORF">FTJAE_9333</name>
</gene>
<evidence type="ECO:0000259" key="2">
    <source>
        <dbReference type="Pfam" id="PF22939"/>
    </source>
</evidence>
<protein>
    <submittedName>
        <fullName evidence="4">NACHT and ankyrin domain protein</fullName>
    </submittedName>
</protein>
<keyword evidence="5" id="KW-1185">Reference proteome</keyword>
<dbReference type="Gene3D" id="3.40.50.300">
    <property type="entry name" value="P-loop containing nucleotide triphosphate hydrolases"/>
    <property type="match status" value="1"/>
</dbReference>
<evidence type="ECO:0000313" key="4">
    <source>
        <dbReference type="EMBL" id="KAF5627248.1"/>
    </source>
</evidence>